<evidence type="ECO:0000313" key="2">
    <source>
        <dbReference type="EMBL" id="KFH42958.1"/>
    </source>
</evidence>
<evidence type="ECO:0000256" key="1">
    <source>
        <dbReference type="SAM" id="MobiDB-lite"/>
    </source>
</evidence>
<feature type="region of interest" description="Disordered" evidence="1">
    <location>
        <begin position="298"/>
        <end position="364"/>
    </location>
</feature>
<keyword evidence="3" id="KW-1185">Reference proteome</keyword>
<feature type="region of interest" description="Disordered" evidence="1">
    <location>
        <begin position="19"/>
        <end position="74"/>
    </location>
</feature>
<name>A0A086T0S6_HAPC1</name>
<comment type="caution">
    <text evidence="2">The sequence shown here is derived from an EMBL/GenBank/DDBJ whole genome shotgun (WGS) entry which is preliminary data.</text>
</comment>
<dbReference type="OrthoDB" id="9977870at2759"/>
<feature type="region of interest" description="Disordered" evidence="1">
    <location>
        <begin position="161"/>
        <end position="198"/>
    </location>
</feature>
<dbReference type="Proteomes" id="UP000029964">
    <property type="component" value="Unassembled WGS sequence"/>
</dbReference>
<feature type="compositionally biased region" description="Polar residues" evidence="1">
    <location>
        <begin position="315"/>
        <end position="329"/>
    </location>
</feature>
<proteinExistence type="predicted"/>
<gene>
    <name evidence="2" type="ORF">ACRE_063360</name>
</gene>
<dbReference type="EMBL" id="JPKY01000081">
    <property type="protein sequence ID" value="KFH42958.1"/>
    <property type="molecule type" value="Genomic_DNA"/>
</dbReference>
<dbReference type="HOGENOM" id="CLU_760677_0_0_1"/>
<dbReference type="STRING" id="857340.A0A086T0S6"/>
<sequence>MLCGSKWKSCDCEWFNFDEDDDLDGYYAERGNPFLSQGREDDPADADLPEPPAHGHARMRATGEGRYRRRLQEHRDEELARRLQYGMELDSKLSVDDDDDVGDYDDYDDYDDSYVVGGSCAGAATGLGISSGPNMDEHYRHSSGRNRARVRVKPSSATGVYDRRAGYRTPPRDICDRASHGPEASQARGARGGSMERRLAERLSEGRKQRFSPMPDMVMGYPPQSMNAHMGVVPPVLPPPPMGTYPPTRMPMGMAAAAGSPPMMASPQHHPFGGGLPSHGPPPMHHAPPMLMGEYAPMPGGGGAIRRRDSGGSAPRSSSMAGLNAQGSGLSRVFEWRNFVPPGVPDSDGPRTSDERLSRVTWDG</sequence>
<accession>A0A086T0S6</accession>
<organism evidence="2 3">
    <name type="scientific">Hapsidospora chrysogenum (strain ATCC 11550 / CBS 779.69 / DSM 880 / IAM 14645 / JCM 23072 / IMI 49137)</name>
    <name type="common">Acremonium chrysogenum</name>
    <dbReference type="NCBI Taxonomy" id="857340"/>
    <lineage>
        <taxon>Eukaryota</taxon>
        <taxon>Fungi</taxon>
        <taxon>Dikarya</taxon>
        <taxon>Ascomycota</taxon>
        <taxon>Pezizomycotina</taxon>
        <taxon>Sordariomycetes</taxon>
        <taxon>Hypocreomycetidae</taxon>
        <taxon>Hypocreales</taxon>
        <taxon>Bionectriaceae</taxon>
        <taxon>Hapsidospora</taxon>
    </lineage>
</organism>
<reference evidence="3" key="1">
    <citation type="journal article" date="2014" name="Genome Announc.">
        <title>Genome sequence and annotation of Acremonium chrysogenum, producer of the beta-lactam antibiotic cephalosporin C.</title>
        <authorList>
            <person name="Terfehr D."/>
            <person name="Dahlmann T.A."/>
            <person name="Specht T."/>
            <person name="Zadra I."/>
            <person name="Kuernsteiner H."/>
            <person name="Kueck U."/>
        </authorList>
    </citation>
    <scope>NUCLEOTIDE SEQUENCE [LARGE SCALE GENOMIC DNA]</scope>
    <source>
        <strain evidence="3">ATCC 11550 / CBS 779.69 / DSM 880 / IAM 14645 / JCM 23072 / IMI 49137</strain>
    </source>
</reference>
<dbReference type="AlphaFoldDB" id="A0A086T0S6"/>
<protein>
    <submittedName>
        <fullName evidence="2">Uncharacterized protein</fullName>
    </submittedName>
</protein>
<feature type="compositionally biased region" description="Basic and acidic residues" evidence="1">
    <location>
        <begin position="348"/>
        <end position="358"/>
    </location>
</feature>
<evidence type="ECO:0000313" key="3">
    <source>
        <dbReference type="Proteomes" id="UP000029964"/>
    </source>
</evidence>
<feature type="compositionally biased region" description="Basic and acidic residues" evidence="1">
    <location>
        <begin position="161"/>
        <end position="180"/>
    </location>
</feature>